<dbReference type="PANTHER" id="PTHR35271:SF1">
    <property type="entry name" value="ABC TRANSPORTER, SUBSTRATE-BINDING LIPOPROTEIN"/>
    <property type="match status" value="1"/>
</dbReference>
<dbReference type="SUPFAM" id="SSF53822">
    <property type="entry name" value="Periplasmic binding protein-like I"/>
    <property type="match status" value="1"/>
</dbReference>
<dbReference type="CDD" id="cd06325">
    <property type="entry name" value="PBP1_ABC_unchar_transporter"/>
    <property type="match status" value="1"/>
</dbReference>
<accession>A0AA48I962</accession>
<sequence>MKTKSKFLILSIIVLLIIGVIFLFNTKYKSNLIRIGIIQLAEHEALDSARNGFIDKLKENGYVDNENIKIDYQNAQGDNSNCNLIASKLVKNSDLILAISTPAAQSVVNLTSKVPILVTAVTDPASANLVKSNEKPGKNVTGTSDLAPVYKQINLIKQLDSNIKRIGILYCSNEDNSKYQADIAIQEARKLDLETQVFTFSQSSEVAQITEAAIKIVDTIYTPTDNLVTANMPTISKIALENKKFVVCGETNVVSKGSIGTYGMDYYKLGKLTAEQAIEILEEKNSTQEMPIKYLEDAKLVLNSEVINKLGIKISENLKKS</sequence>
<dbReference type="KEGG" id="ptrh:RsTaC01_0097"/>
<keyword evidence="1" id="KW-0472">Membrane</keyword>
<dbReference type="Proteomes" id="UP001335720">
    <property type="component" value="Chromosome"/>
</dbReference>
<dbReference type="PANTHER" id="PTHR35271">
    <property type="entry name" value="ABC TRANSPORTER, SUBSTRATE-BINDING LIPOPROTEIN-RELATED"/>
    <property type="match status" value="1"/>
</dbReference>
<dbReference type="Pfam" id="PF04392">
    <property type="entry name" value="ABC_sub_bind"/>
    <property type="match status" value="1"/>
</dbReference>
<gene>
    <name evidence="2" type="ORF">RsTaC01_0097</name>
</gene>
<dbReference type="EMBL" id="AP027925">
    <property type="protein sequence ID" value="BED92393.1"/>
    <property type="molecule type" value="Genomic_DNA"/>
</dbReference>
<evidence type="ECO:0000313" key="2">
    <source>
        <dbReference type="EMBL" id="BED92393.1"/>
    </source>
</evidence>
<feature type="transmembrane region" description="Helical" evidence="1">
    <location>
        <begin position="7"/>
        <end position="24"/>
    </location>
</feature>
<reference evidence="2" key="1">
    <citation type="journal article" date="2023" name="ISME J.">
        <title>Emergence of putative energy parasites within Clostridia revealed by genome analysis of a novel endosymbiotic clade.</title>
        <authorList>
            <person name="Takahashi K."/>
            <person name="Kuwahara H."/>
            <person name="Horikawa Y."/>
            <person name="Izawa K."/>
            <person name="Kato D."/>
            <person name="Inagaki T."/>
            <person name="Yuki M."/>
            <person name="Ohkuma M."/>
            <person name="Hongoh Y."/>
        </authorList>
    </citation>
    <scope>NUCLEOTIDE SEQUENCE</scope>
    <source>
        <strain evidence="2">RsTa-C01</strain>
    </source>
</reference>
<keyword evidence="1" id="KW-1133">Transmembrane helix</keyword>
<evidence type="ECO:0000256" key="1">
    <source>
        <dbReference type="SAM" id="Phobius"/>
    </source>
</evidence>
<name>A0AA48I962_9FIRM</name>
<keyword evidence="1" id="KW-0812">Transmembrane</keyword>
<dbReference type="InterPro" id="IPR028082">
    <property type="entry name" value="Peripla_BP_I"/>
</dbReference>
<dbReference type="Gene3D" id="3.40.50.2300">
    <property type="match status" value="2"/>
</dbReference>
<dbReference type="InterPro" id="IPR007487">
    <property type="entry name" value="ABC_transpt-TYRBP-like"/>
</dbReference>
<proteinExistence type="predicted"/>
<protein>
    <submittedName>
        <fullName evidence="2">ABC transporter substrate-binding protein</fullName>
    </submittedName>
</protein>
<organism evidence="2">
    <name type="scientific">Candidatus Paraimprobicoccus trichonymphae</name>
    <dbReference type="NCBI Taxonomy" id="3033793"/>
    <lineage>
        <taxon>Bacteria</taxon>
        <taxon>Bacillati</taxon>
        <taxon>Bacillota</taxon>
        <taxon>Clostridia</taxon>
        <taxon>Candidatus Paraimprobicoccus</taxon>
    </lineage>
</organism>
<dbReference type="AlphaFoldDB" id="A0AA48I962"/>